<dbReference type="PATRIC" id="fig|1423750.3.peg.2085"/>
<comment type="caution">
    <text evidence="9">Lacks conserved residue(s) required for the propagation of feature annotation.</text>
</comment>
<keyword evidence="2 9" id="KW-1003">Cell membrane</keyword>
<comment type="catalytic activity">
    <reaction evidence="9 10">
        <text>Release of signal peptides from bacterial membrane prolipoproteins. Hydrolyzes -Xaa-Yaa-Zaa-|-(S,diacylglyceryl)Cys-, in which Xaa is hydrophobic (preferably Leu), and Yaa (Ala or Ser) and Zaa (Gly or Ala) have small, neutral side chains.</text>
        <dbReference type="EC" id="3.4.23.36"/>
    </reaction>
</comment>
<evidence type="ECO:0000256" key="6">
    <source>
        <dbReference type="ARBA" id="ARBA00022801"/>
    </source>
</evidence>
<evidence type="ECO:0000256" key="7">
    <source>
        <dbReference type="ARBA" id="ARBA00022989"/>
    </source>
</evidence>
<keyword evidence="8 9" id="KW-0472">Membrane</keyword>
<dbReference type="PROSITE" id="PS00855">
    <property type="entry name" value="SPASE_II"/>
    <property type="match status" value="1"/>
</dbReference>
<feature type="active site" evidence="9">
    <location>
        <position position="111"/>
    </location>
</feature>
<evidence type="ECO:0000256" key="8">
    <source>
        <dbReference type="ARBA" id="ARBA00023136"/>
    </source>
</evidence>
<dbReference type="InterPro" id="IPR001872">
    <property type="entry name" value="Peptidase_A8"/>
</dbReference>
<evidence type="ECO:0000256" key="10">
    <source>
        <dbReference type="RuleBase" id="RU000594"/>
    </source>
</evidence>
<evidence type="ECO:0000256" key="1">
    <source>
        <dbReference type="ARBA" id="ARBA00006139"/>
    </source>
</evidence>
<evidence type="ECO:0000256" key="5">
    <source>
        <dbReference type="ARBA" id="ARBA00022750"/>
    </source>
</evidence>
<evidence type="ECO:0000313" key="13">
    <source>
        <dbReference type="Proteomes" id="UP000051451"/>
    </source>
</evidence>
<keyword evidence="6 9" id="KW-0378">Hydrolase</keyword>
<dbReference type="GO" id="GO:0005886">
    <property type="term" value="C:plasma membrane"/>
    <property type="evidence" value="ECO:0007669"/>
    <property type="project" value="UniProtKB-SubCell"/>
</dbReference>
<comment type="similarity">
    <text evidence="1 9 11">Belongs to the peptidase A8 family.</text>
</comment>
<evidence type="ECO:0000256" key="9">
    <source>
        <dbReference type="HAMAP-Rule" id="MF_00161"/>
    </source>
</evidence>
<keyword evidence="5 9" id="KW-0064">Aspartyl protease</keyword>
<dbReference type="HAMAP" id="MF_00161">
    <property type="entry name" value="LspA"/>
    <property type="match status" value="1"/>
</dbReference>
<keyword evidence="13" id="KW-1185">Reference proteome</keyword>
<comment type="subcellular location">
    <subcellularLocation>
        <location evidence="9">Cell membrane</location>
        <topology evidence="9">Multi-pass membrane protein</topology>
    </subcellularLocation>
</comment>
<dbReference type="GeneID" id="98317989"/>
<keyword evidence="7 9" id="KW-1133">Transmembrane helix</keyword>
<reference evidence="12 13" key="1">
    <citation type="journal article" date="2015" name="Genome Announc.">
        <title>Expanding the biotechnology potential of lactobacilli through comparative genomics of 213 strains and associated genera.</title>
        <authorList>
            <person name="Sun Z."/>
            <person name="Harris H.M."/>
            <person name="McCann A."/>
            <person name="Guo C."/>
            <person name="Argimon S."/>
            <person name="Zhang W."/>
            <person name="Yang X."/>
            <person name="Jeffery I.B."/>
            <person name="Cooney J.C."/>
            <person name="Kagawa T.F."/>
            <person name="Liu W."/>
            <person name="Song Y."/>
            <person name="Salvetti E."/>
            <person name="Wrobel A."/>
            <person name="Rasinkangas P."/>
            <person name="Parkhill J."/>
            <person name="Rea M.C."/>
            <person name="O'Sullivan O."/>
            <person name="Ritari J."/>
            <person name="Douillard F.P."/>
            <person name="Paul Ross R."/>
            <person name="Yang R."/>
            <person name="Briner A.E."/>
            <person name="Felis G.E."/>
            <person name="de Vos W.M."/>
            <person name="Barrangou R."/>
            <person name="Klaenhammer T.R."/>
            <person name="Caufield P.W."/>
            <person name="Cui Y."/>
            <person name="Zhang H."/>
            <person name="O'Toole P.W."/>
        </authorList>
    </citation>
    <scope>NUCLEOTIDE SEQUENCE [LARGE SCALE GENOMIC DNA]</scope>
    <source>
        <strain evidence="12 13">DSM 18630</strain>
    </source>
</reference>
<gene>
    <name evidence="9" type="primary">lspA</name>
    <name evidence="12" type="ORF">FC89_GL002044</name>
</gene>
<evidence type="ECO:0000256" key="4">
    <source>
        <dbReference type="ARBA" id="ARBA00022692"/>
    </source>
</evidence>
<feature type="transmembrane region" description="Helical" evidence="9">
    <location>
        <begin position="121"/>
        <end position="142"/>
    </location>
</feature>
<dbReference type="STRING" id="1423750.FC89_GL002044"/>
<dbReference type="PANTHER" id="PTHR33695:SF1">
    <property type="entry name" value="LIPOPROTEIN SIGNAL PEPTIDASE"/>
    <property type="match status" value="1"/>
</dbReference>
<feature type="transmembrane region" description="Helical" evidence="9">
    <location>
        <begin position="59"/>
        <end position="76"/>
    </location>
</feature>
<name>A0A0R1VR48_9LACO</name>
<organism evidence="12 13">
    <name type="scientific">Liquorilactobacillus ghanensis DSM 18630</name>
    <dbReference type="NCBI Taxonomy" id="1423750"/>
    <lineage>
        <taxon>Bacteria</taxon>
        <taxon>Bacillati</taxon>
        <taxon>Bacillota</taxon>
        <taxon>Bacilli</taxon>
        <taxon>Lactobacillales</taxon>
        <taxon>Lactobacillaceae</taxon>
        <taxon>Liquorilactobacillus</taxon>
    </lineage>
</organism>
<feature type="transmembrane region" description="Helical" evidence="9">
    <location>
        <begin position="83"/>
        <end position="101"/>
    </location>
</feature>
<comment type="function">
    <text evidence="9 10">This protein specifically catalyzes the removal of signal peptides from prolipoproteins.</text>
</comment>
<evidence type="ECO:0000256" key="3">
    <source>
        <dbReference type="ARBA" id="ARBA00022670"/>
    </source>
</evidence>
<dbReference type="AlphaFoldDB" id="A0A0R1VR48"/>
<dbReference type="RefSeq" id="WP_057870732.1">
    <property type="nucleotide sequence ID" value="NZ_AZGB01000003.1"/>
</dbReference>
<dbReference type="GO" id="GO:0006508">
    <property type="term" value="P:proteolysis"/>
    <property type="evidence" value="ECO:0007669"/>
    <property type="project" value="UniProtKB-KW"/>
</dbReference>
<comment type="caution">
    <text evidence="12">The sequence shown here is derived from an EMBL/GenBank/DDBJ whole genome shotgun (WGS) entry which is preliminary data.</text>
</comment>
<dbReference type="EMBL" id="AZGB01000003">
    <property type="protein sequence ID" value="KRM07935.1"/>
    <property type="molecule type" value="Genomic_DNA"/>
</dbReference>
<dbReference type="EC" id="3.4.23.36" evidence="9"/>
<sequence>MPIYFLLMAAVVLLDQLVKYYVVHNIPLNTSVNFINHVLALAHIRNYGAAWNILTGQQLFFFIITLAALAVLGYLFKKNWHDWLYALGISLMIGGTLGNFIDRLRIGYVVDMFELKFVNFPVFNVADAALSVGVVILLLAILRDGRHE</sequence>
<dbReference type="Proteomes" id="UP000051451">
    <property type="component" value="Unassembled WGS sequence"/>
</dbReference>
<keyword evidence="4 9" id="KW-0812">Transmembrane</keyword>
<protein>
    <recommendedName>
        <fullName evidence="9">Lipoprotein signal peptidase</fullName>
        <ecNumber evidence="9">3.4.23.36</ecNumber>
    </recommendedName>
    <alternativeName>
        <fullName evidence="9">Prolipoprotein signal peptidase</fullName>
    </alternativeName>
    <alternativeName>
        <fullName evidence="9">Signal peptidase II</fullName>
        <shortName evidence="9">SPase II</shortName>
    </alternativeName>
</protein>
<keyword evidence="12" id="KW-0449">Lipoprotein</keyword>
<dbReference type="GO" id="GO:0004190">
    <property type="term" value="F:aspartic-type endopeptidase activity"/>
    <property type="evidence" value="ECO:0007669"/>
    <property type="project" value="UniProtKB-UniRule"/>
</dbReference>
<proteinExistence type="inferred from homology"/>
<dbReference type="NCBIfam" id="TIGR00077">
    <property type="entry name" value="lspA"/>
    <property type="match status" value="1"/>
</dbReference>
<keyword evidence="3 9" id="KW-0645">Protease</keyword>
<evidence type="ECO:0000313" key="12">
    <source>
        <dbReference type="EMBL" id="KRM07935.1"/>
    </source>
</evidence>
<dbReference type="Pfam" id="PF01252">
    <property type="entry name" value="Peptidase_A8"/>
    <property type="match status" value="1"/>
</dbReference>
<accession>A0A0R1VR48</accession>
<feature type="active site" evidence="9">
    <location>
        <position position="127"/>
    </location>
</feature>
<dbReference type="UniPathway" id="UPA00665"/>
<dbReference type="PRINTS" id="PR00781">
    <property type="entry name" value="LIPOSIGPTASE"/>
</dbReference>
<dbReference type="OrthoDB" id="9810259at2"/>
<dbReference type="PANTHER" id="PTHR33695">
    <property type="entry name" value="LIPOPROTEIN SIGNAL PEPTIDASE"/>
    <property type="match status" value="1"/>
</dbReference>
<evidence type="ECO:0000256" key="11">
    <source>
        <dbReference type="RuleBase" id="RU004181"/>
    </source>
</evidence>
<evidence type="ECO:0000256" key="2">
    <source>
        <dbReference type="ARBA" id="ARBA00022475"/>
    </source>
</evidence>
<comment type="pathway">
    <text evidence="9">Protein modification; lipoprotein biosynthesis (signal peptide cleavage).</text>
</comment>